<reference evidence="2 3" key="1">
    <citation type="journal article" date="2018" name="Syst. Appl. Microbiol.">
        <title>A new symbiotic nanoarchaeote (Candidatus Nanoclepta minutus) and its host (Zestosphaera tikiterensis gen. nov., sp. nov.) from a New Zealand hot spring.</title>
        <authorList>
            <person name="St John E."/>
            <person name="Liu Y."/>
            <person name="Podar M."/>
            <person name="Stott M.B."/>
            <person name="Meneghin J."/>
            <person name="Chen Z."/>
            <person name="Lagutin K."/>
            <person name="Mitchell K."/>
            <person name="Reysenbach A.L."/>
        </authorList>
    </citation>
    <scope>NUCLEOTIDE SEQUENCE [LARGE SCALE GENOMIC DNA]</scope>
    <source>
        <strain evidence="2">NZ3</strain>
    </source>
</reference>
<dbReference type="InterPro" id="IPR055767">
    <property type="entry name" value="DUF7343"/>
</dbReference>
<dbReference type="Pfam" id="PF24034">
    <property type="entry name" value="DUF7343"/>
    <property type="match status" value="1"/>
</dbReference>
<organism evidence="2 3">
    <name type="scientific">Zestosphaera tikiterensis</name>
    <dbReference type="NCBI Taxonomy" id="1973259"/>
    <lineage>
        <taxon>Archaea</taxon>
        <taxon>Thermoproteota</taxon>
        <taxon>Thermoprotei</taxon>
        <taxon>Desulfurococcales</taxon>
        <taxon>Desulfurococcaceae</taxon>
        <taxon>Zestosphaera</taxon>
    </lineage>
</organism>
<dbReference type="AlphaFoldDB" id="A0A2R7Y5A5"/>
<gene>
    <name evidence="2" type="ORF">B7O98_07895</name>
</gene>
<accession>A0A2R7Y5A5</accession>
<protein>
    <recommendedName>
        <fullName evidence="1">DUF7343 domain-containing protein</fullName>
    </recommendedName>
</protein>
<dbReference type="SUPFAM" id="SSF53850">
    <property type="entry name" value="Periplasmic binding protein-like II"/>
    <property type="match status" value="1"/>
</dbReference>
<proteinExistence type="predicted"/>
<dbReference type="Proteomes" id="UP000244093">
    <property type="component" value="Unassembled WGS sequence"/>
</dbReference>
<evidence type="ECO:0000259" key="1">
    <source>
        <dbReference type="Pfam" id="PF24034"/>
    </source>
</evidence>
<dbReference type="EMBL" id="NBVN01000004">
    <property type="protein sequence ID" value="PUA32559.1"/>
    <property type="molecule type" value="Genomic_DNA"/>
</dbReference>
<dbReference type="InterPro" id="IPR036390">
    <property type="entry name" value="WH_DNA-bd_sf"/>
</dbReference>
<feature type="domain" description="DUF7343" evidence="1">
    <location>
        <begin position="26"/>
        <end position="82"/>
    </location>
</feature>
<evidence type="ECO:0000313" key="3">
    <source>
        <dbReference type="Proteomes" id="UP000244093"/>
    </source>
</evidence>
<dbReference type="SUPFAM" id="SSF46785">
    <property type="entry name" value="Winged helix' DNA-binding domain"/>
    <property type="match status" value="1"/>
</dbReference>
<dbReference type="Gene3D" id="1.10.10.10">
    <property type="entry name" value="Winged helix-like DNA-binding domain superfamily/Winged helix DNA-binding domain"/>
    <property type="match status" value="1"/>
</dbReference>
<name>A0A2R7Y5A5_9CREN</name>
<evidence type="ECO:0000313" key="2">
    <source>
        <dbReference type="EMBL" id="PUA32559.1"/>
    </source>
</evidence>
<comment type="caution">
    <text evidence="2">The sequence shown here is derived from an EMBL/GenBank/DDBJ whole genome shotgun (WGS) entry which is preliminary data.</text>
</comment>
<dbReference type="InterPro" id="IPR036388">
    <property type="entry name" value="WH-like_DNA-bd_sf"/>
</dbReference>
<sequence length="357" mass="40369">MFGDRYLSFLKYVFARAMSWRSRVRDEILNLLKSREGELIPQSYIHRSINASKSRVSEVLKLLEVEGLISRVRVGNQYLIKLLDVSSSQPKHRLSKLRVGIVWSSEYPFLTTFAKNLRSELGVSLEVVTYLSAVQATKALALGEVDLALSPLITQLYFYVTFKTLKVIGGGAYGGSAVMVNPEVGDEVIYSSELSTMDLIRAIVASEERIHPERTGYFSSPEEALRLASLRKSKYMVVWHPLYRDLMRKGFKVFVKGEDLDVRYCCTLAASTALPKEFRGRLSRVYTSSLSEYVKNPERWVVWYSSSVGIPSDIVKSGLSEYRINEVVDEGGVREYVRKSKLAVPDVDLMLKALETS</sequence>